<dbReference type="Gene3D" id="3.30.1240.10">
    <property type="match status" value="1"/>
</dbReference>
<proteinExistence type="predicted"/>
<name>M1MK28_9CLOT</name>
<dbReference type="SFLD" id="SFLDS00003">
    <property type="entry name" value="Haloacid_Dehalogenase"/>
    <property type="match status" value="1"/>
</dbReference>
<protein>
    <submittedName>
        <fullName evidence="1">HAD-superfamily hydrolase, subfamily IIB</fullName>
    </submittedName>
</protein>
<dbReference type="InterPro" id="IPR023214">
    <property type="entry name" value="HAD_sf"/>
</dbReference>
<dbReference type="RefSeq" id="WP_015394555.1">
    <property type="nucleotide sequence ID" value="NC_020291.1"/>
</dbReference>
<dbReference type="Gene3D" id="3.40.50.1000">
    <property type="entry name" value="HAD superfamily/HAD-like"/>
    <property type="match status" value="1"/>
</dbReference>
<dbReference type="NCBIfam" id="TIGR01484">
    <property type="entry name" value="HAD-SF-IIB"/>
    <property type="match status" value="1"/>
</dbReference>
<dbReference type="NCBIfam" id="TIGR00099">
    <property type="entry name" value="Cof-subfamily"/>
    <property type="match status" value="1"/>
</dbReference>
<gene>
    <name evidence="1" type="ORF">Cspa_c44910</name>
</gene>
<dbReference type="InterPro" id="IPR036412">
    <property type="entry name" value="HAD-like_sf"/>
</dbReference>
<dbReference type="Proteomes" id="UP000011728">
    <property type="component" value="Chromosome"/>
</dbReference>
<dbReference type="AlphaFoldDB" id="M1MK28"/>
<reference evidence="1 2" key="1">
    <citation type="submission" date="2013-02" db="EMBL/GenBank/DDBJ databases">
        <title>Genome sequence of Clostridium saccharoperbutylacetonicum N1-4(HMT).</title>
        <authorList>
            <person name="Poehlein A."/>
            <person name="Daniel R."/>
        </authorList>
    </citation>
    <scope>NUCLEOTIDE SEQUENCE [LARGE SCALE GENOMIC DNA]</scope>
    <source>
        <strain evidence="2">N1-4(HMT)</strain>
    </source>
</reference>
<dbReference type="Pfam" id="PF08282">
    <property type="entry name" value="Hydrolase_3"/>
    <property type="match status" value="1"/>
</dbReference>
<organism evidence="1 2">
    <name type="scientific">Clostridium saccharoperbutylacetonicum N1-4(HMT)</name>
    <dbReference type="NCBI Taxonomy" id="931276"/>
    <lineage>
        <taxon>Bacteria</taxon>
        <taxon>Bacillati</taxon>
        <taxon>Bacillota</taxon>
        <taxon>Clostridia</taxon>
        <taxon>Eubacteriales</taxon>
        <taxon>Clostridiaceae</taxon>
        <taxon>Clostridium</taxon>
    </lineage>
</organism>
<dbReference type="InterPro" id="IPR000150">
    <property type="entry name" value="Cof"/>
</dbReference>
<dbReference type="HOGENOM" id="CLU_044146_5_1_9"/>
<dbReference type="eggNOG" id="COG0561">
    <property type="taxonomic scope" value="Bacteria"/>
</dbReference>
<evidence type="ECO:0000313" key="2">
    <source>
        <dbReference type="Proteomes" id="UP000011728"/>
    </source>
</evidence>
<dbReference type="OrthoDB" id="9781413at2"/>
<keyword evidence="2" id="KW-1185">Reference proteome</keyword>
<dbReference type="GO" id="GO:0000287">
    <property type="term" value="F:magnesium ion binding"/>
    <property type="evidence" value="ECO:0007669"/>
    <property type="project" value="TreeGrafter"/>
</dbReference>
<dbReference type="KEGG" id="csr:Cspa_c44910"/>
<dbReference type="CDD" id="cd07518">
    <property type="entry name" value="HAD_YbiV-Like"/>
    <property type="match status" value="1"/>
</dbReference>
<dbReference type="GO" id="GO:0005829">
    <property type="term" value="C:cytosol"/>
    <property type="evidence" value="ECO:0007669"/>
    <property type="project" value="TreeGrafter"/>
</dbReference>
<dbReference type="SFLD" id="SFLDG01144">
    <property type="entry name" value="C2.B.4:_PGP_Like"/>
    <property type="match status" value="1"/>
</dbReference>
<sequence>MIKLIATDMDGTLLDENGVLPIEFTEILDRLAAKNIKLVVASGRPYYTLQANFGPIGENLSYICENGALVVENGKIIYESSIDRNLVHEVIECAKEIVGNAVILCAANCAYVEKNCSEGHLNEIKKYYKIINPVDDLKNVDDDIVKITICNLENSLENLNNVFKPKFGDILNVVGSGEVWIDISNTGANKGVALRKLMNTENITKEETMVFGDYYNDIEMLAEAEYSFVMENAPEDMKQYGKYIAASNIEHGVLKAIIEYAL</sequence>
<dbReference type="PATRIC" id="fig|931276.5.peg.4527"/>
<evidence type="ECO:0000313" key="1">
    <source>
        <dbReference type="EMBL" id="AGF58244.1"/>
    </source>
</evidence>
<dbReference type="EMBL" id="CP004121">
    <property type="protein sequence ID" value="AGF58244.1"/>
    <property type="molecule type" value="Genomic_DNA"/>
</dbReference>
<dbReference type="STRING" id="36745.CLSAP_42530"/>
<dbReference type="InterPro" id="IPR006379">
    <property type="entry name" value="HAD-SF_hydro_IIB"/>
</dbReference>
<dbReference type="SFLD" id="SFLDG01140">
    <property type="entry name" value="C2.B:_Phosphomannomutase_and_P"/>
    <property type="match status" value="1"/>
</dbReference>
<dbReference type="PANTHER" id="PTHR10000:SF53">
    <property type="entry name" value="5-AMINO-6-(5-PHOSPHO-D-RIBITYLAMINO)URACIL PHOSPHATASE YBJI-RELATED"/>
    <property type="match status" value="1"/>
</dbReference>
<dbReference type="PANTHER" id="PTHR10000">
    <property type="entry name" value="PHOSPHOSERINE PHOSPHATASE"/>
    <property type="match status" value="1"/>
</dbReference>
<dbReference type="SUPFAM" id="SSF56784">
    <property type="entry name" value="HAD-like"/>
    <property type="match status" value="1"/>
</dbReference>
<accession>M1MK28</accession>
<dbReference type="GO" id="GO:0016791">
    <property type="term" value="F:phosphatase activity"/>
    <property type="evidence" value="ECO:0007669"/>
    <property type="project" value="TreeGrafter"/>
</dbReference>
<keyword evidence="1" id="KW-0378">Hydrolase</keyword>